<feature type="region of interest" description="Disordered" evidence="1">
    <location>
        <begin position="683"/>
        <end position="786"/>
    </location>
</feature>
<organism evidence="2 3">
    <name type="scientific">Malassezia cuniculi</name>
    <dbReference type="NCBI Taxonomy" id="948313"/>
    <lineage>
        <taxon>Eukaryota</taxon>
        <taxon>Fungi</taxon>
        <taxon>Dikarya</taxon>
        <taxon>Basidiomycota</taxon>
        <taxon>Ustilaginomycotina</taxon>
        <taxon>Malasseziomycetes</taxon>
        <taxon>Malasseziales</taxon>
        <taxon>Malasseziaceae</taxon>
        <taxon>Malassezia</taxon>
    </lineage>
</organism>
<gene>
    <name evidence="2" type="ORF">MCUN1_001860</name>
</gene>
<feature type="compositionally biased region" description="Basic and acidic residues" evidence="1">
    <location>
        <begin position="616"/>
        <end position="635"/>
    </location>
</feature>
<feature type="region of interest" description="Disordered" evidence="1">
    <location>
        <begin position="24"/>
        <end position="114"/>
    </location>
</feature>
<feature type="compositionally biased region" description="Polar residues" evidence="1">
    <location>
        <begin position="207"/>
        <end position="216"/>
    </location>
</feature>
<feature type="compositionally biased region" description="Polar residues" evidence="1">
    <location>
        <begin position="90"/>
        <end position="99"/>
    </location>
</feature>
<feature type="compositionally biased region" description="Low complexity" evidence="1">
    <location>
        <begin position="242"/>
        <end position="254"/>
    </location>
</feature>
<feature type="compositionally biased region" description="Low complexity" evidence="1">
    <location>
        <begin position="28"/>
        <end position="56"/>
    </location>
</feature>
<evidence type="ECO:0000313" key="2">
    <source>
        <dbReference type="EMBL" id="WFD35014.1"/>
    </source>
</evidence>
<dbReference type="EMBL" id="CP119878">
    <property type="protein sequence ID" value="WFD35014.1"/>
    <property type="molecule type" value="Genomic_DNA"/>
</dbReference>
<evidence type="ECO:0000313" key="3">
    <source>
        <dbReference type="Proteomes" id="UP001219933"/>
    </source>
</evidence>
<name>A0AAF0EUZ9_9BASI</name>
<feature type="region of interest" description="Disordered" evidence="1">
    <location>
        <begin position="581"/>
        <end position="668"/>
    </location>
</feature>
<proteinExistence type="predicted"/>
<protein>
    <submittedName>
        <fullName evidence="2">Uncharacterized protein</fullName>
    </submittedName>
</protein>
<feature type="region of interest" description="Disordered" evidence="1">
    <location>
        <begin position="207"/>
        <end position="271"/>
    </location>
</feature>
<dbReference type="AlphaFoldDB" id="A0AAF0EUZ9"/>
<reference evidence="2" key="1">
    <citation type="submission" date="2023-03" db="EMBL/GenBank/DDBJ databases">
        <title>Mating type loci evolution in Malassezia.</title>
        <authorList>
            <person name="Coelho M.A."/>
        </authorList>
    </citation>
    <scope>NUCLEOTIDE SEQUENCE</scope>
    <source>
        <strain evidence="2">CBS 11721</strain>
    </source>
</reference>
<feature type="compositionally biased region" description="Low complexity" evidence="1">
    <location>
        <begin position="705"/>
        <end position="727"/>
    </location>
</feature>
<feature type="region of interest" description="Disordered" evidence="1">
    <location>
        <begin position="509"/>
        <end position="539"/>
    </location>
</feature>
<accession>A0AAF0EUZ9</accession>
<sequence length="786" mass="86178">MTAAPTPVEEAQYGAQVEDEFAALTNRAQAQAQAQAQSQTQSQAQSQTQTHTQAHPQPDPLMLDDSQMSWSGRAHSRTPSGSVASMLGSEANTDITTPHNPAKSPSLKSPLPHERPSFLDMSALSPAEYAAYLPWVERIKPAHSRRKGLLDEHSAIKFLRSEFGINAEDEVKIMCLFERLPLGLMPGHFFAMVRLAAWAQQGSQPSRDLIFTQTAPPRTRRRKKNSEAASVTEQPLLSAPGSATQAQTQSSSSRSRGESNPRLVRPTPVVARPSRNILRGLADDAQLHLHAIEVPSAPPPVVEEMDLLRATHDQSPVRPTLLDRPSAPLPPQQVSPLIQASLNARSEVKKASRQALRPKTFTVLSSSSGQFDRAKARLLTGQEAPPEAQPAHGKRRTHSLSKNALDEGDAKFSPHTIAPKPSYLRKTSASLPAWLREQEEIGDKQGHELEGPSVLETLNNKAEQMDAGQKAAASIDRNTPFFPPHQRDLERATEELQGGSLARYRALNAQTSETSRSRLHSSKSKQALQRRRSEALQSQVQPWGTMLEAGTYAGFRPLTSRGDLRLLTPLKEQQAKREFQHHFPPGEPTHDHENHDEPHERPSSSARADGAVPETPRTDGARAYHERAESNENHDTSLTLEVSSVRRRSSKRSSEVLGPRMQPALPRPETQIFVLQEDVTRPQLPYLPSHERGHSGTWSEYGKDTTAAPAPRALTAAGTQPEQAAQHGQHHQHEQSNAESLASEDAEAAAAQSTDAQDIESQDSTVVINDDSSERLNHPLPPLPGA</sequence>
<keyword evidence="3" id="KW-1185">Reference proteome</keyword>
<dbReference type="Proteomes" id="UP001219933">
    <property type="component" value="Chromosome 2"/>
</dbReference>
<evidence type="ECO:0000256" key="1">
    <source>
        <dbReference type="SAM" id="MobiDB-lite"/>
    </source>
</evidence>
<feature type="compositionally biased region" description="Basic and acidic residues" evidence="1">
    <location>
        <begin position="588"/>
        <end position="602"/>
    </location>
</feature>